<feature type="compositionally biased region" description="Pro residues" evidence="1">
    <location>
        <begin position="15"/>
        <end position="32"/>
    </location>
</feature>
<dbReference type="EMBL" id="JAZDUE010000002">
    <property type="protein sequence ID" value="MEE4022171.1"/>
    <property type="molecule type" value="Genomic_DNA"/>
</dbReference>
<dbReference type="InterPro" id="IPR025557">
    <property type="entry name" value="DUF4282"/>
</dbReference>
<name>A0ABU7MQC4_9ACTN</name>
<protein>
    <submittedName>
        <fullName evidence="3">DUF4282 domain-containing protein</fullName>
    </submittedName>
</protein>
<evidence type="ECO:0000256" key="1">
    <source>
        <dbReference type="SAM" id="MobiDB-lite"/>
    </source>
</evidence>
<proteinExistence type="predicted"/>
<keyword evidence="4" id="KW-1185">Reference proteome</keyword>
<dbReference type="Pfam" id="PF14110">
    <property type="entry name" value="DUF4282"/>
    <property type="match status" value="1"/>
</dbReference>
<organism evidence="3 4">
    <name type="scientific">Gordonia prachuapensis</name>
    <dbReference type="NCBI Taxonomy" id="3115651"/>
    <lineage>
        <taxon>Bacteria</taxon>
        <taxon>Bacillati</taxon>
        <taxon>Actinomycetota</taxon>
        <taxon>Actinomycetes</taxon>
        <taxon>Mycobacteriales</taxon>
        <taxon>Gordoniaceae</taxon>
        <taxon>Gordonia</taxon>
    </lineage>
</organism>
<feature type="region of interest" description="Disordered" evidence="1">
    <location>
        <begin position="1"/>
        <end position="57"/>
    </location>
</feature>
<keyword evidence="2" id="KW-0472">Membrane</keyword>
<dbReference type="Proteomes" id="UP001335729">
    <property type="component" value="Unassembled WGS sequence"/>
</dbReference>
<keyword evidence="2" id="KW-1133">Transmembrane helix</keyword>
<keyword evidence="2" id="KW-0812">Transmembrane</keyword>
<sequence length="154" mass="16569">MTTGDPNDPNQNPQAQPPGYPPPGGYQPPPQPNYGAQPGGYPPSGGYQQPPSPISSPVEASKGFFASLFDFNFNSFVTPSLVKVVYILGTILLAIGVLVFVISSFANDPVLGIIALVLAPIVGLVYLAFLRVTLELYYAVVRMSEDIHRRDGRY</sequence>
<evidence type="ECO:0000313" key="4">
    <source>
        <dbReference type="Proteomes" id="UP001335729"/>
    </source>
</evidence>
<evidence type="ECO:0000313" key="3">
    <source>
        <dbReference type="EMBL" id="MEE4022171.1"/>
    </source>
</evidence>
<reference evidence="3 4" key="1">
    <citation type="submission" date="2024-01" db="EMBL/GenBank/DDBJ databases">
        <title>Draft genome sequence of Gordonia sp. PKS22-38.</title>
        <authorList>
            <person name="Suphannarot A."/>
            <person name="Mingma R."/>
        </authorList>
    </citation>
    <scope>NUCLEOTIDE SEQUENCE [LARGE SCALE GENOMIC DNA]</scope>
    <source>
        <strain evidence="3 4">PKS22-38</strain>
    </source>
</reference>
<feature type="compositionally biased region" description="Low complexity" evidence="1">
    <location>
        <begin position="1"/>
        <end position="14"/>
    </location>
</feature>
<accession>A0ABU7MQC4</accession>
<evidence type="ECO:0000256" key="2">
    <source>
        <dbReference type="SAM" id="Phobius"/>
    </source>
</evidence>
<gene>
    <name evidence="3" type="ORF">V1Y59_03685</name>
</gene>
<dbReference type="RefSeq" id="WP_330503483.1">
    <property type="nucleotide sequence ID" value="NZ_JAZDUE010000002.1"/>
</dbReference>
<feature type="transmembrane region" description="Helical" evidence="2">
    <location>
        <begin position="111"/>
        <end position="134"/>
    </location>
</feature>
<comment type="caution">
    <text evidence="3">The sequence shown here is derived from an EMBL/GenBank/DDBJ whole genome shotgun (WGS) entry which is preliminary data.</text>
</comment>
<feature type="transmembrane region" description="Helical" evidence="2">
    <location>
        <begin position="84"/>
        <end position="105"/>
    </location>
</feature>